<keyword evidence="1" id="KW-0812">Transmembrane</keyword>
<dbReference type="Proteomes" id="UP001623348">
    <property type="component" value="Unassembled WGS sequence"/>
</dbReference>
<comment type="caution">
    <text evidence="3">The sequence shown here is derived from an EMBL/GenBank/DDBJ whole genome shotgun (WGS) entry which is preliminary data.</text>
</comment>
<feature type="signal peptide" evidence="2">
    <location>
        <begin position="1"/>
        <end position="17"/>
    </location>
</feature>
<keyword evidence="1" id="KW-0472">Membrane</keyword>
<evidence type="ECO:0000313" key="4">
    <source>
        <dbReference type="Proteomes" id="UP001623348"/>
    </source>
</evidence>
<reference evidence="3 4" key="1">
    <citation type="submission" date="2024-06" db="EMBL/GenBank/DDBJ databases">
        <title>The draft genome of Grus japonensis, version 3.</title>
        <authorList>
            <person name="Nabeshima K."/>
            <person name="Suzuki S."/>
            <person name="Onuma M."/>
        </authorList>
    </citation>
    <scope>NUCLEOTIDE SEQUENCE [LARGE SCALE GENOMIC DNA]</scope>
    <source>
        <strain evidence="3 4">451A</strain>
    </source>
</reference>
<evidence type="ECO:0000256" key="1">
    <source>
        <dbReference type="SAM" id="Phobius"/>
    </source>
</evidence>
<evidence type="ECO:0000313" key="3">
    <source>
        <dbReference type="EMBL" id="GAB0183687.1"/>
    </source>
</evidence>
<evidence type="ECO:0008006" key="5">
    <source>
        <dbReference type="Google" id="ProtNLM"/>
    </source>
</evidence>
<evidence type="ECO:0000256" key="2">
    <source>
        <dbReference type="SAM" id="SignalP"/>
    </source>
</evidence>
<feature type="transmembrane region" description="Helical" evidence="1">
    <location>
        <begin position="54"/>
        <end position="75"/>
    </location>
</feature>
<proteinExistence type="predicted"/>
<dbReference type="EMBL" id="BAAFJT010000002">
    <property type="protein sequence ID" value="GAB0183687.1"/>
    <property type="molecule type" value="Genomic_DNA"/>
</dbReference>
<protein>
    <recommendedName>
        <fullName evidence="5">Secreted protein</fullName>
    </recommendedName>
</protein>
<feature type="chain" id="PRO_5044814345" description="Secreted protein" evidence="2">
    <location>
        <begin position="18"/>
        <end position="80"/>
    </location>
</feature>
<keyword evidence="2" id="KW-0732">Signal</keyword>
<sequence length="80" mass="9484">MQLKLLLLVCGFRSAVGSRRWFESYPFIPDHQQFFAGARTKKVKNWRKKSHKPISSSFFLCYLLVRAWLGPWIIADPYSY</sequence>
<keyword evidence="1" id="KW-1133">Transmembrane helix</keyword>
<organism evidence="3 4">
    <name type="scientific">Grus japonensis</name>
    <name type="common">Japanese crane</name>
    <name type="synonym">Red-crowned crane</name>
    <dbReference type="NCBI Taxonomy" id="30415"/>
    <lineage>
        <taxon>Eukaryota</taxon>
        <taxon>Metazoa</taxon>
        <taxon>Chordata</taxon>
        <taxon>Craniata</taxon>
        <taxon>Vertebrata</taxon>
        <taxon>Euteleostomi</taxon>
        <taxon>Archelosauria</taxon>
        <taxon>Archosauria</taxon>
        <taxon>Dinosauria</taxon>
        <taxon>Saurischia</taxon>
        <taxon>Theropoda</taxon>
        <taxon>Coelurosauria</taxon>
        <taxon>Aves</taxon>
        <taxon>Neognathae</taxon>
        <taxon>Neoaves</taxon>
        <taxon>Gruiformes</taxon>
        <taxon>Gruidae</taxon>
        <taxon>Grus</taxon>
    </lineage>
</organism>
<name>A0ABC9WG88_GRUJA</name>
<keyword evidence="4" id="KW-1185">Reference proteome</keyword>
<dbReference type="AlphaFoldDB" id="A0ABC9WG88"/>
<gene>
    <name evidence="3" type="ORF">GRJ2_000834000</name>
</gene>
<accession>A0ABC9WG88</accession>